<gene>
    <name evidence="1" type="ORF">HMPREF0658_1551</name>
</gene>
<organism evidence="1 2">
    <name type="scientific">Hoylesella marshii DSM 16973 = JCM 13450</name>
    <dbReference type="NCBI Taxonomy" id="862515"/>
    <lineage>
        <taxon>Bacteria</taxon>
        <taxon>Pseudomonadati</taxon>
        <taxon>Bacteroidota</taxon>
        <taxon>Bacteroidia</taxon>
        <taxon>Bacteroidales</taxon>
        <taxon>Prevotellaceae</taxon>
        <taxon>Hoylesella</taxon>
    </lineage>
</organism>
<protein>
    <submittedName>
        <fullName evidence="1">Uncharacterized protein</fullName>
    </submittedName>
</protein>
<dbReference type="Proteomes" id="UP000004394">
    <property type="component" value="Unassembled WGS sequence"/>
</dbReference>
<comment type="caution">
    <text evidence="1">The sequence shown here is derived from an EMBL/GenBank/DDBJ whole genome shotgun (WGS) entry which is preliminary data.</text>
</comment>
<dbReference type="STRING" id="862515.HMPREF0658_1551"/>
<evidence type="ECO:0000313" key="1">
    <source>
        <dbReference type="EMBL" id="EFM01431.1"/>
    </source>
</evidence>
<dbReference type="HOGENOM" id="CLU_3121201_0_0_10"/>
<dbReference type="AlphaFoldDB" id="E0NTP8"/>
<name>E0NTP8_9BACT</name>
<reference evidence="1" key="1">
    <citation type="submission" date="2010-07" db="EMBL/GenBank/DDBJ databases">
        <authorList>
            <person name="Muzny D."/>
            <person name="Qin X."/>
            <person name="Deng J."/>
            <person name="Jiang H."/>
            <person name="Liu Y."/>
            <person name="Qu J."/>
            <person name="Song X.-Z."/>
            <person name="Zhang L."/>
            <person name="Thornton R."/>
            <person name="Coyle M."/>
            <person name="Francisco L."/>
            <person name="Jackson L."/>
            <person name="Javaid M."/>
            <person name="Korchina V."/>
            <person name="Kovar C."/>
            <person name="Mata R."/>
            <person name="Mathew T."/>
            <person name="Ngo R."/>
            <person name="Nguyen L."/>
            <person name="Nguyen N."/>
            <person name="Okwuonu G."/>
            <person name="Ongeri F."/>
            <person name="Pham C."/>
            <person name="Simmons D."/>
            <person name="Wilczek-Boney K."/>
            <person name="Hale W."/>
            <person name="Jakkamsetti A."/>
            <person name="Pham P."/>
            <person name="Ruth R."/>
            <person name="San Lucas F."/>
            <person name="Warren J."/>
            <person name="Zhang J."/>
            <person name="Zhao Z."/>
            <person name="Zhou C."/>
            <person name="Zhu D."/>
            <person name="Lee S."/>
            <person name="Bess C."/>
            <person name="Blankenburg K."/>
            <person name="Forbes L."/>
            <person name="Fu Q."/>
            <person name="Gubbala S."/>
            <person name="Hirani K."/>
            <person name="Jayaseelan J.C."/>
            <person name="Lara F."/>
            <person name="Munidasa M."/>
            <person name="Palculict T."/>
            <person name="Patil S."/>
            <person name="Pu L.-L."/>
            <person name="Saada N."/>
            <person name="Tang L."/>
            <person name="Weissenberger G."/>
            <person name="Zhu Y."/>
            <person name="Hemphill L."/>
            <person name="Shang Y."/>
            <person name="Youmans B."/>
            <person name="Ayvaz T."/>
            <person name="Ross M."/>
            <person name="Santibanez J."/>
            <person name="Aqrawi P."/>
            <person name="Gross S."/>
            <person name="Joshi V."/>
            <person name="Fowler G."/>
            <person name="Nazareth L."/>
            <person name="Reid J."/>
            <person name="Worley K."/>
            <person name="Petrosino J."/>
            <person name="Highlander S."/>
            <person name="Gibbs R."/>
        </authorList>
    </citation>
    <scope>NUCLEOTIDE SEQUENCE [LARGE SCALE GENOMIC DNA]</scope>
    <source>
        <strain evidence="1">DSM 16973</strain>
    </source>
</reference>
<evidence type="ECO:0000313" key="2">
    <source>
        <dbReference type="Proteomes" id="UP000004394"/>
    </source>
</evidence>
<proteinExistence type="predicted"/>
<dbReference type="BioCyc" id="PMAR862515-HMP:GMOO-1575-MONOMER"/>
<keyword evidence="2" id="KW-1185">Reference proteome</keyword>
<sequence>MSQTIFAIPESKTNTGKRVSEDTLVPRCFYTPALSNIFTPYLYKDMKNER</sequence>
<dbReference type="EMBL" id="AEEI01000050">
    <property type="protein sequence ID" value="EFM01431.1"/>
    <property type="molecule type" value="Genomic_DNA"/>
</dbReference>
<accession>E0NTP8</accession>